<dbReference type="EMBL" id="MU004186">
    <property type="protein sequence ID" value="KAF2498050.1"/>
    <property type="molecule type" value="Genomic_DNA"/>
</dbReference>
<keyword evidence="1" id="KW-0472">Membrane</keyword>
<organism evidence="3 4">
    <name type="scientific">Lophium mytilinum</name>
    <dbReference type="NCBI Taxonomy" id="390894"/>
    <lineage>
        <taxon>Eukaryota</taxon>
        <taxon>Fungi</taxon>
        <taxon>Dikarya</taxon>
        <taxon>Ascomycota</taxon>
        <taxon>Pezizomycotina</taxon>
        <taxon>Dothideomycetes</taxon>
        <taxon>Pleosporomycetidae</taxon>
        <taxon>Mytilinidiales</taxon>
        <taxon>Mytilinidiaceae</taxon>
        <taxon>Lophium</taxon>
    </lineage>
</organism>
<keyword evidence="1" id="KW-0812">Transmembrane</keyword>
<protein>
    <submittedName>
        <fullName evidence="3">Uncharacterized protein</fullName>
    </submittedName>
</protein>
<keyword evidence="2" id="KW-0732">Signal</keyword>
<feature type="signal peptide" evidence="2">
    <location>
        <begin position="1"/>
        <end position="18"/>
    </location>
</feature>
<feature type="transmembrane region" description="Helical" evidence="1">
    <location>
        <begin position="283"/>
        <end position="305"/>
    </location>
</feature>
<evidence type="ECO:0000313" key="4">
    <source>
        <dbReference type="Proteomes" id="UP000799750"/>
    </source>
</evidence>
<dbReference type="OrthoDB" id="2110578at2759"/>
<sequence length="306" mass="31513">MRSSTILAAIAAAGSAMAQRPADMPICDYYTTALLKNNTAANQYTLLTLLVNTAVIGNYTKPNVGIAVTGILNKGTYKGEEVNLLPYFTGELDSTNFNGKAIAVNFLDGGGAAPLMLNMPANNSSSIQYGLITHLYQFFGALLGCSEYGAMGFPSYKGKTSMGDVHRFMDLDASEVGYFIMQVGLSAASFGVTDDDVTAVGTALTKLFDYKCAPPVAILPNSTAELQSICQAEDCPLAPNATCAAYPLMGMPTSPANASVTMMPTGTMMPSATSSTASMFTGAAQAIGAGVGSVAAAGLFALALAL</sequence>
<name>A0A6A6R289_9PEZI</name>
<gene>
    <name evidence="3" type="ORF">BU16DRAFT_332828</name>
</gene>
<evidence type="ECO:0000256" key="2">
    <source>
        <dbReference type="SAM" id="SignalP"/>
    </source>
</evidence>
<proteinExistence type="predicted"/>
<reference evidence="3" key="1">
    <citation type="journal article" date="2020" name="Stud. Mycol.">
        <title>101 Dothideomycetes genomes: a test case for predicting lifestyles and emergence of pathogens.</title>
        <authorList>
            <person name="Haridas S."/>
            <person name="Albert R."/>
            <person name="Binder M."/>
            <person name="Bloem J."/>
            <person name="Labutti K."/>
            <person name="Salamov A."/>
            <person name="Andreopoulos B."/>
            <person name="Baker S."/>
            <person name="Barry K."/>
            <person name="Bills G."/>
            <person name="Bluhm B."/>
            <person name="Cannon C."/>
            <person name="Castanera R."/>
            <person name="Culley D."/>
            <person name="Daum C."/>
            <person name="Ezra D."/>
            <person name="Gonzalez J."/>
            <person name="Henrissat B."/>
            <person name="Kuo A."/>
            <person name="Liang C."/>
            <person name="Lipzen A."/>
            <person name="Lutzoni F."/>
            <person name="Magnuson J."/>
            <person name="Mondo S."/>
            <person name="Nolan M."/>
            <person name="Ohm R."/>
            <person name="Pangilinan J."/>
            <person name="Park H.-J."/>
            <person name="Ramirez L."/>
            <person name="Alfaro M."/>
            <person name="Sun H."/>
            <person name="Tritt A."/>
            <person name="Yoshinaga Y."/>
            <person name="Zwiers L.-H."/>
            <person name="Turgeon B."/>
            <person name="Goodwin S."/>
            <person name="Spatafora J."/>
            <person name="Crous P."/>
            <person name="Grigoriev I."/>
        </authorList>
    </citation>
    <scope>NUCLEOTIDE SEQUENCE</scope>
    <source>
        <strain evidence="3">CBS 269.34</strain>
    </source>
</reference>
<keyword evidence="4" id="KW-1185">Reference proteome</keyword>
<evidence type="ECO:0000256" key="1">
    <source>
        <dbReference type="SAM" id="Phobius"/>
    </source>
</evidence>
<feature type="chain" id="PRO_5025618134" evidence="2">
    <location>
        <begin position="19"/>
        <end position="306"/>
    </location>
</feature>
<dbReference type="Proteomes" id="UP000799750">
    <property type="component" value="Unassembled WGS sequence"/>
</dbReference>
<keyword evidence="1" id="KW-1133">Transmembrane helix</keyword>
<dbReference type="AlphaFoldDB" id="A0A6A6R289"/>
<evidence type="ECO:0000313" key="3">
    <source>
        <dbReference type="EMBL" id="KAF2498050.1"/>
    </source>
</evidence>
<accession>A0A6A6R289</accession>